<evidence type="ECO:0000313" key="10">
    <source>
        <dbReference type="Proteomes" id="UP000298021"/>
    </source>
</evidence>
<accession>A0A4Z0JFE7</accession>
<evidence type="ECO:0000256" key="4">
    <source>
        <dbReference type="ARBA" id="ARBA00022692"/>
    </source>
</evidence>
<feature type="transmembrane region" description="Helical" evidence="7">
    <location>
        <begin position="378"/>
        <end position="397"/>
    </location>
</feature>
<evidence type="ECO:0000256" key="5">
    <source>
        <dbReference type="ARBA" id="ARBA00022989"/>
    </source>
</evidence>
<feature type="transmembrane region" description="Helical" evidence="7">
    <location>
        <begin position="287"/>
        <end position="305"/>
    </location>
</feature>
<feature type="domain" description="Major facilitator superfamily (MFS) profile" evidence="8">
    <location>
        <begin position="218"/>
        <end position="403"/>
    </location>
</feature>
<feature type="transmembrane region" description="Helical" evidence="7">
    <location>
        <begin position="76"/>
        <end position="95"/>
    </location>
</feature>
<gene>
    <name evidence="9" type="ORF">EGT49_11380</name>
</gene>
<dbReference type="GO" id="GO:0005886">
    <property type="term" value="C:plasma membrane"/>
    <property type="evidence" value="ECO:0007669"/>
    <property type="project" value="UniProtKB-SubCell"/>
</dbReference>
<evidence type="ECO:0000256" key="3">
    <source>
        <dbReference type="ARBA" id="ARBA00022475"/>
    </source>
</evidence>
<dbReference type="EMBL" id="RKLY01000040">
    <property type="protein sequence ID" value="TGD21324.1"/>
    <property type="molecule type" value="Genomic_DNA"/>
</dbReference>
<proteinExistence type="predicted"/>
<feature type="transmembrane region" description="Helical" evidence="7">
    <location>
        <begin position="43"/>
        <end position="64"/>
    </location>
</feature>
<organism evidence="9 10">
    <name type="scientific">Companilactobacillus suantsaicola</name>
    <dbReference type="NCBI Taxonomy" id="2487723"/>
    <lineage>
        <taxon>Bacteria</taxon>
        <taxon>Bacillati</taxon>
        <taxon>Bacillota</taxon>
        <taxon>Bacilli</taxon>
        <taxon>Lactobacillales</taxon>
        <taxon>Lactobacillaceae</taxon>
        <taxon>Companilactobacillus</taxon>
    </lineage>
</organism>
<keyword evidence="4 7" id="KW-0812">Transmembrane</keyword>
<dbReference type="AlphaFoldDB" id="A0A4Z0JFE7"/>
<dbReference type="Pfam" id="PF07690">
    <property type="entry name" value="MFS_1"/>
    <property type="match status" value="1"/>
</dbReference>
<evidence type="ECO:0000259" key="8">
    <source>
        <dbReference type="PROSITE" id="PS50850"/>
    </source>
</evidence>
<keyword evidence="10" id="KW-1185">Reference proteome</keyword>
<feature type="transmembrane region" description="Helical" evidence="7">
    <location>
        <begin position="311"/>
        <end position="335"/>
    </location>
</feature>
<keyword evidence="5 7" id="KW-1133">Transmembrane helix</keyword>
<evidence type="ECO:0000313" key="9">
    <source>
        <dbReference type="EMBL" id="TGD21324.1"/>
    </source>
</evidence>
<reference evidence="9 10" key="1">
    <citation type="submission" date="2018-10" db="EMBL/GenBank/DDBJ databases">
        <title>Lactobacillus sp. R7 and Lactobacillus sp. R19 isolated from fermented mustard green product of Taiwan.</title>
        <authorList>
            <person name="Lin S.-T."/>
        </authorList>
    </citation>
    <scope>NUCLEOTIDE SEQUENCE [LARGE SCALE GENOMIC DNA]</scope>
    <source>
        <strain evidence="9 10">BCRC 81127</strain>
    </source>
</reference>
<evidence type="ECO:0000256" key="7">
    <source>
        <dbReference type="SAM" id="Phobius"/>
    </source>
</evidence>
<dbReference type="InterPro" id="IPR011701">
    <property type="entry name" value="MFS"/>
</dbReference>
<keyword evidence="2" id="KW-0813">Transport</keyword>
<comment type="caution">
    <text evidence="9">The sequence shown here is derived from an EMBL/GenBank/DDBJ whole genome shotgun (WGS) entry which is preliminary data.</text>
</comment>
<evidence type="ECO:0000256" key="1">
    <source>
        <dbReference type="ARBA" id="ARBA00004651"/>
    </source>
</evidence>
<dbReference type="PANTHER" id="PTHR43266:SF2">
    <property type="entry name" value="MAJOR FACILITATOR SUPERFAMILY (MFS) PROFILE DOMAIN-CONTAINING PROTEIN"/>
    <property type="match status" value="1"/>
</dbReference>
<feature type="transmembrane region" description="Helical" evidence="7">
    <location>
        <begin position="145"/>
        <end position="162"/>
    </location>
</feature>
<dbReference type="PANTHER" id="PTHR43266">
    <property type="entry name" value="MACROLIDE-EFFLUX PROTEIN"/>
    <property type="match status" value="1"/>
</dbReference>
<dbReference type="PROSITE" id="PS50850">
    <property type="entry name" value="MFS"/>
    <property type="match status" value="1"/>
</dbReference>
<feature type="transmembrane region" description="Helical" evidence="7">
    <location>
        <begin position="218"/>
        <end position="244"/>
    </location>
</feature>
<keyword evidence="3" id="KW-1003">Cell membrane</keyword>
<feature type="transmembrane region" description="Helical" evidence="7">
    <location>
        <begin position="347"/>
        <end position="372"/>
    </location>
</feature>
<sequence length="403" mass="43539">MTFMERDNLQLIKAGSTSVINALGETIFSFSLSLKLLKVTGSALGYGTSLFIGPIVGLALAPILGKVIDKYSHKKLALLAESPLIASLLLYLVAYSLGTNILYTAIVLVCAMNIFGRLFSITYLSSTPQIVSKKSIQRLNSIQTTGVSMASIVAAPLAGFLFGIVPFAWIILVEIAAECFTLLITWLTHFDSATPKKTTVKKAEKVDLVGVLKQQPQLVVLTVIAMVLNLADISLQIGIPFVLIHTLKYSAAVSGNVQGVLSFGVFVGGIIITIVQIKDVFKFEKVTYWLSVVNLLALGFSIKFLPQATLVIFVVIEFISGFVGAISDPPVFTYVQEVIPAKALGRVNTLMYTMVQILNPIGVLIYSSAFAVVDYQTLYLVNGLIAAVLVALLFTQFKRASKN</sequence>
<keyword evidence="6 7" id="KW-0472">Membrane</keyword>
<dbReference type="GO" id="GO:0022857">
    <property type="term" value="F:transmembrane transporter activity"/>
    <property type="evidence" value="ECO:0007669"/>
    <property type="project" value="InterPro"/>
</dbReference>
<feature type="transmembrane region" description="Helical" evidence="7">
    <location>
        <begin position="256"/>
        <end position="275"/>
    </location>
</feature>
<name>A0A4Z0JFE7_9LACO</name>
<dbReference type="Gene3D" id="1.20.1250.20">
    <property type="entry name" value="MFS general substrate transporter like domains"/>
    <property type="match status" value="1"/>
</dbReference>
<dbReference type="SUPFAM" id="SSF103473">
    <property type="entry name" value="MFS general substrate transporter"/>
    <property type="match status" value="1"/>
</dbReference>
<dbReference type="InterPro" id="IPR036259">
    <property type="entry name" value="MFS_trans_sf"/>
</dbReference>
<feature type="transmembrane region" description="Helical" evidence="7">
    <location>
        <begin position="101"/>
        <end position="124"/>
    </location>
</feature>
<comment type="subcellular location">
    <subcellularLocation>
        <location evidence="1">Cell membrane</location>
        <topology evidence="1">Multi-pass membrane protein</topology>
    </subcellularLocation>
</comment>
<dbReference type="OrthoDB" id="9775268at2"/>
<evidence type="ECO:0000256" key="2">
    <source>
        <dbReference type="ARBA" id="ARBA00022448"/>
    </source>
</evidence>
<dbReference type="Proteomes" id="UP000298021">
    <property type="component" value="Unassembled WGS sequence"/>
</dbReference>
<evidence type="ECO:0000256" key="6">
    <source>
        <dbReference type="ARBA" id="ARBA00023136"/>
    </source>
</evidence>
<dbReference type="CDD" id="cd06173">
    <property type="entry name" value="MFS_MefA_like"/>
    <property type="match status" value="1"/>
</dbReference>
<dbReference type="InterPro" id="IPR020846">
    <property type="entry name" value="MFS_dom"/>
</dbReference>
<protein>
    <submittedName>
        <fullName evidence="9">MFS transporter</fullName>
    </submittedName>
</protein>